<feature type="transmembrane region" description="Helical" evidence="12">
    <location>
        <begin position="113"/>
        <end position="134"/>
    </location>
</feature>
<evidence type="ECO:0000256" key="7">
    <source>
        <dbReference type="ARBA" id="ARBA00022989"/>
    </source>
</evidence>
<evidence type="ECO:0000256" key="4">
    <source>
        <dbReference type="ARBA" id="ARBA00022547"/>
    </source>
</evidence>
<evidence type="ECO:0000256" key="10">
    <source>
        <dbReference type="ARBA" id="ARBA00023310"/>
    </source>
</evidence>
<dbReference type="InterPro" id="IPR045083">
    <property type="entry name" value="ATP_synth_F0_asu_bact/mt"/>
</dbReference>
<dbReference type="PANTHER" id="PTHR11410:SF0">
    <property type="entry name" value="ATP SYNTHASE SUBUNIT A"/>
    <property type="match status" value="1"/>
</dbReference>
<evidence type="ECO:0000313" key="13">
    <source>
        <dbReference type="EMBL" id="QHD45368.1"/>
    </source>
</evidence>
<evidence type="ECO:0000256" key="1">
    <source>
        <dbReference type="ARBA" id="ARBA00004448"/>
    </source>
</evidence>
<evidence type="ECO:0000256" key="12">
    <source>
        <dbReference type="SAM" id="Phobius"/>
    </source>
</evidence>
<dbReference type="HAMAP" id="MF_01393">
    <property type="entry name" value="ATP_synth_a_bact"/>
    <property type="match status" value="1"/>
</dbReference>
<geneLocation type="mitochondrion" evidence="13"/>
<feature type="transmembrane region" description="Helical" evidence="12">
    <location>
        <begin position="141"/>
        <end position="163"/>
    </location>
</feature>
<dbReference type="GO" id="GO:0046933">
    <property type="term" value="F:proton-transporting ATP synthase activity, rotational mechanism"/>
    <property type="evidence" value="ECO:0007669"/>
    <property type="project" value="TreeGrafter"/>
</dbReference>
<dbReference type="InterPro" id="IPR035908">
    <property type="entry name" value="F0_ATP_A_sf"/>
</dbReference>
<comment type="similarity">
    <text evidence="2">Belongs to the ATPase A chain family.</text>
</comment>
<dbReference type="PRINTS" id="PR00123">
    <property type="entry name" value="ATPASEA"/>
</dbReference>
<feature type="transmembrane region" description="Helical" evidence="12">
    <location>
        <begin position="175"/>
        <end position="194"/>
    </location>
</feature>
<keyword evidence="5 12" id="KW-0812">Transmembrane</keyword>
<dbReference type="CDD" id="cd00310">
    <property type="entry name" value="ATP-synt_Fo_a_6"/>
    <property type="match status" value="1"/>
</dbReference>
<dbReference type="Pfam" id="PF00119">
    <property type="entry name" value="ATP-synt_A"/>
    <property type="match status" value="1"/>
</dbReference>
<keyword evidence="4" id="KW-0138">CF(0)</keyword>
<feature type="transmembrane region" description="Helical" evidence="12">
    <location>
        <begin position="34"/>
        <end position="52"/>
    </location>
</feature>
<dbReference type="InterPro" id="IPR023011">
    <property type="entry name" value="ATP_synth_F0_asu_AS"/>
</dbReference>
<keyword evidence="13" id="KW-0496">Mitochondrion</keyword>
<dbReference type="NCBIfam" id="NF004482">
    <property type="entry name" value="PRK05815.2-4"/>
    <property type="match status" value="1"/>
</dbReference>
<dbReference type="GO" id="GO:0045259">
    <property type="term" value="C:proton-transporting ATP synthase complex"/>
    <property type="evidence" value="ECO:0007669"/>
    <property type="project" value="UniProtKB-KW"/>
</dbReference>
<comment type="subcellular location">
    <subcellularLocation>
        <location evidence="1 11">Mitochondrion inner membrane</location>
        <topology evidence="1 11">Multi-pass membrane protein</topology>
    </subcellularLocation>
</comment>
<evidence type="ECO:0000256" key="8">
    <source>
        <dbReference type="ARBA" id="ARBA00023065"/>
    </source>
</evidence>
<dbReference type="EMBL" id="MN564259">
    <property type="protein sequence ID" value="QHD45368.1"/>
    <property type="molecule type" value="Genomic_DNA"/>
</dbReference>
<keyword evidence="6" id="KW-0375">Hydrogen ion transport</keyword>
<dbReference type="NCBIfam" id="TIGR01131">
    <property type="entry name" value="ATP_synt_6_or_A"/>
    <property type="match status" value="1"/>
</dbReference>
<protein>
    <recommendedName>
        <fullName evidence="11">ATP synthase subunit a</fullName>
    </recommendedName>
</protein>
<dbReference type="Gene3D" id="1.20.120.220">
    <property type="entry name" value="ATP synthase, F0 complex, subunit A"/>
    <property type="match status" value="1"/>
</dbReference>
<evidence type="ECO:0000256" key="5">
    <source>
        <dbReference type="ARBA" id="ARBA00022692"/>
    </source>
</evidence>
<dbReference type="FunFam" id="1.20.120.220:FF:000003">
    <property type="entry name" value="ATP synthase subunit a"/>
    <property type="match status" value="1"/>
</dbReference>
<keyword evidence="7 12" id="KW-1133">Transmembrane helix</keyword>
<evidence type="ECO:0000256" key="9">
    <source>
        <dbReference type="ARBA" id="ARBA00023136"/>
    </source>
</evidence>
<keyword evidence="9 12" id="KW-0472">Membrane</keyword>
<dbReference type="PROSITE" id="PS00449">
    <property type="entry name" value="ATPASE_A"/>
    <property type="match status" value="1"/>
</dbReference>
<keyword evidence="10" id="KW-0066">ATP synthesis</keyword>
<dbReference type="PANTHER" id="PTHR11410">
    <property type="entry name" value="ATP SYNTHASE SUBUNIT A"/>
    <property type="match status" value="1"/>
</dbReference>
<proteinExistence type="inferred from homology"/>
<gene>
    <name evidence="13" type="primary">atp6</name>
</gene>
<sequence length="253" mass="28255">MSSFIYSPLEQFQIIKIVSFAFGPFDFSFTNSSFLALITILFGFFFFSASCYKARLVPFPMQTIVEGVYSFVFSLATENIRKHGHALFPLIFTLFSFIFFTNLVGMVPYSFTVTSHLIVTFSISLAVFTAINIIGIRIHGIAFLGLFLPGGCPLPMAPFLVLIELVSYLSRVFSLAIRLFANMMAGHTLLKILAGFSWSMFTNGQSITLMLLHFLPFIVIVPILGLELGVAFLQAYVFTVLSCIYFNDAISLH</sequence>
<name>A0A6B9P453_9EUKA</name>
<evidence type="ECO:0000256" key="6">
    <source>
        <dbReference type="ARBA" id="ARBA00022781"/>
    </source>
</evidence>
<dbReference type="AlphaFoldDB" id="A0A6B9P453"/>
<dbReference type="InterPro" id="IPR000568">
    <property type="entry name" value="ATP_synth_F0_asu"/>
</dbReference>
<feature type="transmembrane region" description="Helical" evidence="12">
    <location>
        <begin position="206"/>
        <end position="225"/>
    </location>
</feature>
<keyword evidence="3" id="KW-0813">Transport</keyword>
<dbReference type="SUPFAM" id="SSF81336">
    <property type="entry name" value="F1F0 ATP synthase subunit A"/>
    <property type="match status" value="1"/>
</dbReference>
<organism evidence="13">
    <name type="scientific">Pavlova sp. NIVA-4/92</name>
    <dbReference type="NCBI Taxonomy" id="2686093"/>
    <lineage>
        <taxon>Eukaryota</taxon>
        <taxon>Haptista</taxon>
        <taxon>Haptophyta</taxon>
        <taxon>Pavlovophyceae</taxon>
        <taxon>Pavlovales</taxon>
        <taxon>Pavlovaceae</taxon>
        <taxon>Pavlova</taxon>
    </lineage>
</organism>
<accession>A0A6B9P453</accession>
<keyword evidence="8" id="KW-0406">Ion transport</keyword>
<reference evidence="13" key="1">
    <citation type="submission" date="2019-10" db="EMBL/GenBank/DDBJ databases">
        <authorList>
            <person name="Hulatt C.J."/>
            <person name="Posewitz M.C."/>
        </authorList>
    </citation>
    <scope>NUCLEOTIDE SEQUENCE</scope>
    <source>
        <strain evidence="13">NIVA-4/92</strain>
    </source>
</reference>
<evidence type="ECO:0000256" key="2">
    <source>
        <dbReference type="ARBA" id="ARBA00006810"/>
    </source>
</evidence>
<evidence type="ECO:0000256" key="3">
    <source>
        <dbReference type="ARBA" id="ARBA00022448"/>
    </source>
</evidence>
<evidence type="ECO:0000256" key="11">
    <source>
        <dbReference type="RuleBase" id="RU004450"/>
    </source>
</evidence>
<dbReference type="GO" id="GO:0005743">
    <property type="term" value="C:mitochondrial inner membrane"/>
    <property type="evidence" value="ECO:0007669"/>
    <property type="project" value="UniProtKB-SubCell"/>
</dbReference>
<feature type="transmembrane region" description="Helical" evidence="12">
    <location>
        <begin position="86"/>
        <end position="107"/>
    </location>
</feature>